<proteinExistence type="inferred from homology"/>
<evidence type="ECO:0000259" key="7">
    <source>
        <dbReference type="Pfam" id="PF19320"/>
    </source>
</evidence>
<dbReference type="InterPro" id="IPR029044">
    <property type="entry name" value="Nucleotide-diphossugar_trans"/>
</dbReference>
<reference evidence="8 9" key="1">
    <citation type="journal article" date="2010" name="Stand. Genomic Sci.">
        <title>Complete genome sequence of Segniliparus rotundus type strain (CDC 1076).</title>
        <authorList>
            <person name="Sikorski J."/>
            <person name="Lapidus A."/>
            <person name="Copeland A."/>
            <person name="Misra M."/>
            <person name="Glavina Del Rio T."/>
            <person name="Nolan M."/>
            <person name="Lucas S."/>
            <person name="Chen F."/>
            <person name="Tice H."/>
            <person name="Cheng J.F."/>
            <person name="Jando M."/>
            <person name="Schneider S."/>
            <person name="Bruce D."/>
            <person name="Goodwin L."/>
            <person name="Pitluck S."/>
            <person name="Liolios K."/>
            <person name="Mikhailova N."/>
            <person name="Pati A."/>
            <person name="Ivanova N."/>
            <person name="Mavromatis K."/>
            <person name="Chen A."/>
            <person name="Palaniappan K."/>
            <person name="Chertkov O."/>
            <person name="Land M."/>
            <person name="Hauser L."/>
            <person name="Chang Y.J."/>
            <person name="Jeffries C.D."/>
            <person name="Brettin T."/>
            <person name="Detter J.C."/>
            <person name="Han C."/>
            <person name="Rohde M."/>
            <person name="Goker M."/>
            <person name="Bristow J."/>
            <person name="Eisen J.A."/>
            <person name="Markowitz V."/>
            <person name="Hugenholtz P."/>
            <person name="Kyrpides N.C."/>
            <person name="Klenk H.P."/>
        </authorList>
    </citation>
    <scope>NUCLEOTIDE SEQUENCE [LARGE SCALE GENOMIC DNA]</scope>
    <source>
        <strain evidence="9">ATCC BAA-972 / CDC 1076 / CIP 108378 / DSM 44985 / JCM 13578</strain>
    </source>
</reference>
<dbReference type="SUPFAM" id="SSF53448">
    <property type="entry name" value="Nucleotide-diphospho-sugar transferases"/>
    <property type="match status" value="1"/>
</dbReference>
<name>D6ZCL0_SEGRD</name>
<comment type="similarity">
    <text evidence="2">Belongs to the glycosyltransferase 2 family.</text>
</comment>
<evidence type="ECO:0000256" key="3">
    <source>
        <dbReference type="ARBA" id="ARBA00022676"/>
    </source>
</evidence>
<dbReference type="KEGG" id="srt:Srot_0570"/>
<feature type="compositionally biased region" description="Low complexity" evidence="5">
    <location>
        <begin position="1"/>
        <end position="15"/>
    </location>
</feature>
<evidence type="ECO:0000256" key="4">
    <source>
        <dbReference type="ARBA" id="ARBA00022679"/>
    </source>
</evidence>
<organism evidence="8 9">
    <name type="scientific">Segniliparus rotundus (strain ATCC BAA-972 / CDC 1076 / CIP 108378 / DSM 44985 / JCM 13578)</name>
    <dbReference type="NCBI Taxonomy" id="640132"/>
    <lineage>
        <taxon>Bacteria</taxon>
        <taxon>Bacillati</taxon>
        <taxon>Actinomycetota</taxon>
        <taxon>Actinomycetes</taxon>
        <taxon>Mycobacteriales</taxon>
        <taxon>Segniliparaceae</taxon>
        <taxon>Segniliparus</taxon>
    </lineage>
</organism>
<dbReference type="Pfam" id="PF17994">
    <property type="entry name" value="Glft2_N"/>
    <property type="match status" value="1"/>
</dbReference>
<comment type="pathway">
    <text evidence="1">Cell wall biogenesis; cell wall polysaccharide biosynthesis.</text>
</comment>
<dbReference type="CAZy" id="GT2">
    <property type="family name" value="Glycosyltransferase Family 2"/>
</dbReference>
<evidence type="ECO:0000256" key="2">
    <source>
        <dbReference type="ARBA" id="ARBA00006739"/>
    </source>
</evidence>
<dbReference type="Pfam" id="PF19320">
    <property type="entry name" value="GlfT2_domain3"/>
    <property type="match status" value="1"/>
</dbReference>
<keyword evidence="9" id="KW-1185">Reference proteome</keyword>
<dbReference type="Gene3D" id="3.90.550.60">
    <property type="match status" value="1"/>
</dbReference>
<dbReference type="OrthoDB" id="3225550at2"/>
<dbReference type="Proteomes" id="UP000002247">
    <property type="component" value="Chromosome"/>
</dbReference>
<gene>
    <name evidence="8" type="ordered locus">Srot_0570</name>
</gene>
<dbReference type="Pfam" id="PF13641">
    <property type="entry name" value="Glyco_tranf_2_3"/>
    <property type="match status" value="1"/>
</dbReference>
<evidence type="ECO:0000256" key="1">
    <source>
        <dbReference type="ARBA" id="ARBA00004776"/>
    </source>
</evidence>
<keyword evidence="3" id="KW-0328">Glycosyltransferase</keyword>
<evidence type="ECO:0000256" key="5">
    <source>
        <dbReference type="SAM" id="MobiDB-lite"/>
    </source>
</evidence>
<dbReference type="InterPro" id="IPR045699">
    <property type="entry name" value="GlfT2_C"/>
</dbReference>
<dbReference type="GO" id="GO:0016757">
    <property type="term" value="F:glycosyltransferase activity"/>
    <property type="evidence" value="ECO:0007669"/>
    <property type="project" value="UniProtKB-KW"/>
</dbReference>
<dbReference type="RefSeq" id="WP_013137508.1">
    <property type="nucleotide sequence ID" value="NC_014168.1"/>
</dbReference>
<evidence type="ECO:0000313" key="9">
    <source>
        <dbReference type="Proteomes" id="UP000002247"/>
    </source>
</evidence>
<feature type="domain" description="Galactofuranosyltransferase GlfT2 N-terminal" evidence="6">
    <location>
        <begin position="35"/>
        <end position="179"/>
    </location>
</feature>
<evidence type="ECO:0000259" key="6">
    <source>
        <dbReference type="Pfam" id="PF17994"/>
    </source>
</evidence>
<feature type="domain" description="Galactofuranosyltransferase-2 C-terminal" evidence="7">
    <location>
        <begin position="463"/>
        <end position="651"/>
    </location>
</feature>
<dbReference type="STRING" id="640132.Srot_0570"/>
<evidence type="ECO:0000313" key="8">
    <source>
        <dbReference type="EMBL" id="ADG97052.1"/>
    </source>
</evidence>
<dbReference type="EMBL" id="CP001958">
    <property type="protein sequence ID" value="ADG97052.1"/>
    <property type="molecule type" value="Genomic_DNA"/>
</dbReference>
<feature type="region of interest" description="Disordered" evidence="5">
    <location>
        <begin position="1"/>
        <end position="29"/>
    </location>
</feature>
<dbReference type="PANTHER" id="PTHR43179:SF12">
    <property type="entry name" value="GALACTOFURANOSYLTRANSFERASE GLFT2"/>
    <property type="match status" value="1"/>
</dbReference>
<accession>D6ZCL0</accession>
<dbReference type="InterPro" id="IPR040492">
    <property type="entry name" value="GlfT2_N"/>
</dbReference>
<keyword evidence="4 8" id="KW-0808">Transferase</keyword>
<dbReference type="HOGENOM" id="CLU_019973_0_0_11"/>
<dbReference type="AlphaFoldDB" id="D6ZCL0"/>
<dbReference type="eggNOG" id="COG1216">
    <property type="taxonomic scope" value="Bacteria"/>
</dbReference>
<dbReference type="PANTHER" id="PTHR43179">
    <property type="entry name" value="RHAMNOSYLTRANSFERASE WBBL"/>
    <property type="match status" value="1"/>
</dbReference>
<protein>
    <submittedName>
        <fullName evidence="8">Galactofuranosyltransferase</fullName>
    </submittedName>
</protein>
<sequence>MSQPEAAQQAAQTPPVGVGAPPTSSASGVRDETLLQRLVLPRAGESAGVRRLYVEHPNSATPRAHAIDRSRLRMRPDTEVSFATYFNAFPAAYWRRWTTLRSVVLQVELSGRAGVQVYRSKSDAAPVLLESAVTSGGDQAQTLRFELPLTAFEDGGWMWFDVTAEEEPVVLERASWHSPSEPPGGCGPEQSKVAIGIPTFNRPADAVQALLALTSDPVLDARVGAVVMVDQGTKKAKDEPGFAEAASRLGDRLTVHHQGNLGGSGGYARVMHEALTTTKAERFVVMDDDVDVEPESILRLIAFGRWAQTPTIVGGQMLNLQERSHLHSMGEVLDRVRLIWEKAPNTRYDHDFARTPLLQTKQLHRRVDVEFNGWWLCLIPRKVLEDVGLPMPFFIKWDDVELALRARKAGYPTVGLPGAAIWHMAWADKDDRIDWQSYFHLRNRLIVAALHHDGSRLGLYFHLAKATLFHALTMEYSTLALQLKAVRDFKAGPEGLHGLLPKALGEAQSLRKNYPDAHVIASATELPLPSGRDMGGTRKPLGRVGKVVRMATAVAHQLSKENPEHHERPQANVSSLDAWWWMLSKVDGVTVTVGGGSGVVYRKRSRAEAVRLAKEFAREFVGLARDYSSLAKRYRAAAPELTSEKTWLKTFGVKDGA</sequence>